<protein>
    <submittedName>
        <fullName evidence="1">Uncharacterized protein</fullName>
    </submittedName>
</protein>
<keyword evidence="2" id="KW-1185">Reference proteome</keyword>
<accession>D2R2M2</accession>
<proteinExistence type="predicted"/>
<dbReference type="AlphaFoldDB" id="D2R2M2"/>
<dbReference type="EMBL" id="CP001848">
    <property type="protein sequence ID" value="ADB16862.1"/>
    <property type="molecule type" value="Genomic_DNA"/>
</dbReference>
<dbReference type="KEGG" id="psl:Psta_2190"/>
<dbReference type="HOGENOM" id="CLU_2736555_0_0_0"/>
<dbReference type="Proteomes" id="UP000001887">
    <property type="component" value="Chromosome"/>
</dbReference>
<evidence type="ECO:0000313" key="1">
    <source>
        <dbReference type="EMBL" id="ADB16862.1"/>
    </source>
</evidence>
<gene>
    <name evidence="1" type="ordered locus">Psta_2190</name>
</gene>
<reference evidence="1 2" key="1">
    <citation type="journal article" date="2009" name="Stand. Genomic Sci.">
        <title>Complete genome sequence of Pirellula staleyi type strain (ATCC 27377).</title>
        <authorList>
            <person name="Clum A."/>
            <person name="Tindall B.J."/>
            <person name="Sikorski J."/>
            <person name="Ivanova N."/>
            <person name="Mavrommatis K."/>
            <person name="Lucas S."/>
            <person name="Glavina del Rio T."/>
            <person name="Nolan M."/>
            <person name="Chen F."/>
            <person name="Tice H."/>
            <person name="Pitluck S."/>
            <person name="Cheng J.F."/>
            <person name="Chertkov O."/>
            <person name="Brettin T."/>
            <person name="Han C."/>
            <person name="Detter J.C."/>
            <person name="Kuske C."/>
            <person name="Bruce D."/>
            <person name="Goodwin L."/>
            <person name="Ovchinikova G."/>
            <person name="Pati A."/>
            <person name="Mikhailova N."/>
            <person name="Chen A."/>
            <person name="Palaniappan K."/>
            <person name="Land M."/>
            <person name="Hauser L."/>
            <person name="Chang Y.J."/>
            <person name="Jeffries C.D."/>
            <person name="Chain P."/>
            <person name="Rohde M."/>
            <person name="Goker M."/>
            <person name="Bristow J."/>
            <person name="Eisen J.A."/>
            <person name="Markowitz V."/>
            <person name="Hugenholtz P."/>
            <person name="Kyrpides N.C."/>
            <person name="Klenk H.P."/>
            <person name="Lapidus A."/>
        </authorList>
    </citation>
    <scope>NUCLEOTIDE SEQUENCE [LARGE SCALE GENOMIC DNA]</scope>
    <source>
        <strain evidence="2">ATCC 27377 / DSM 6068 / ICPB 4128</strain>
    </source>
</reference>
<name>D2R2M2_PIRSD</name>
<organism evidence="1 2">
    <name type="scientific">Pirellula staleyi (strain ATCC 27377 / DSM 6068 / ICPB 4128)</name>
    <name type="common">Pirella staleyi</name>
    <dbReference type="NCBI Taxonomy" id="530564"/>
    <lineage>
        <taxon>Bacteria</taxon>
        <taxon>Pseudomonadati</taxon>
        <taxon>Planctomycetota</taxon>
        <taxon>Planctomycetia</taxon>
        <taxon>Pirellulales</taxon>
        <taxon>Pirellulaceae</taxon>
        <taxon>Pirellula</taxon>
    </lineage>
</organism>
<evidence type="ECO:0000313" key="2">
    <source>
        <dbReference type="Proteomes" id="UP000001887"/>
    </source>
</evidence>
<sequence>MSSHDDSQHGEEIDDVSLTDMTADEVQELLSESGIEVSIAEVEHMMSLILNTGSIEEAVQLLAQLPQQKAA</sequence>